<dbReference type="Proteomes" id="UP000437824">
    <property type="component" value="Unassembled WGS sequence"/>
</dbReference>
<dbReference type="EMBL" id="WMBC01000001">
    <property type="protein sequence ID" value="MTD59818.1"/>
    <property type="molecule type" value="Genomic_DNA"/>
</dbReference>
<evidence type="ECO:0000313" key="3">
    <source>
        <dbReference type="Proteomes" id="UP000437824"/>
    </source>
</evidence>
<name>A0A844GGR0_9FIRM</name>
<feature type="transmembrane region" description="Helical" evidence="1">
    <location>
        <begin position="145"/>
        <end position="164"/>
    </location>
</feature>
<keyword evidence="1" id="KW-0472">Membrane</keyword>
<keyword evidence="1" id="KW-1133">Transmembrane helix</keyword>
<gene>
    <name evidence="2" type="ORF">GKZ57_00655</name>
</gene>
<accession>A0A844GGR0</accession>
<keyword evidence="1" id="KW-0812">Transmembrane</keyword>
<dbReference type="RefSeq" id="WP_154779483.1">
    <property type="nucleotide sequence ID" value="NZ_WMBC01000001.1"/>
</dbReference>
<organism evidence="2 3">
    <name type="scientific">Blautia luti DSM 14534 = JCM 17040</name>
    <dbReference type="NCBI Taxonomy" id="649762"/>
    <lineage>
        <taxon>Bacteria</taxon>
        <taxon>Bacillati</taxon>
        <taxon>Bacillota</taxon>
        <taxon>Clostridia</taxon>
        <taxon>Lachnospirales</taxon>
        <taxon>Lachnospiraceae</taxon>
        <taxon>Blautia</taxon>
    </lineage>
</organism>
<proteinExistence type="predicted"/>
<evidence type="ECO:0008006" key="4">
    <source>
        <dbReference type="Google" id="ProtNLM"/>
    </source>
</evidence>
<evidence type="ECO:0000256" key="1">
    <source>
        <dbReference type="SAM" id="Phobius"/>
    </source>
</evidence>
<feature type="transmembrane region" description="Helical" evidence="1">
    <location>
        <begin position="114"/>
        <end position="133"/>
    </location>
</feature>
<comment type="caution">
    <text evidence="2">The sequence shown here is derived from an EMBL/GenBank/DDBJ whole genome shotgun (WGS) entry which is preliminary data.</text>
</comment>
<evidence type="ECO:0000313" key="2">
    <source>
        <dbReference type="EMBL" id="MTD59818.1"/>
    </source>
</evidence>
<feature type="transmembrane region" description="Helical" evidence="1">
    <location>
        <begin position="244"/>
        <end position="270"/>
    </location>
</feature>
<protein>
    <recommendedName>
        <fullName evidence="4">Beta-carotene 15,15'-monooxygenase</fullName>
    </recommendedName>
</protein>
<sequence>MEWDVEKLSNSKWTKKIMGIVLLLLVALLSFNKISVVTSSPETYASMIESLDEKRNTVTGLIATSTATSAAITVLPDDVGTPIAEKIADLSTYFLSVLGAIFLEKILLTVGGYVTFKCIVPILCFVAISAILIRKKTWRTFCYNLIVRMLLFGFVLCIVTPVSIQISTVVENLHATSINESVEKVKESAESMDESDSDNESQKKEGFVSGLVSKVTDLAEGITSGVTQTLDAVQNYLNNLIEAFAIFMVTTCIIPIVVLIILILAVKWIFSSISLPKLQA</sequence>
<reference evidence="2 3" key="1">
    <citation type="submission" date="2019-11" db="EMBL/GenBank/DDBJ databases">
        <title>Draft genome sequence of Blautia luti DSM 14534T, isolated from human stool.</title>
        <authorList>
            <person name="Ortiz R."/>
            <person name="Melis-Arcos F."/>
            <person name="Covarrubias P."/>
            <person name="Cardenas J.P."/>
            <person name="Perez-Donoso J."/>
            <person name="Almonacid D."/>
        </authorList>
    </citation>
    <scope>NUCLEOTIDE SEQUENCE [LARGE SCALE GENOMIC DNA]</scope>
    <source>
        <strain evidence="2 3">DSM 14534</strain>
    </source>
</reference>
<dbReference type="AlphaFoldDB" id="A0A844GGR0"/>